<evidence type="ECO:0000313" key="5">
    <source>
        <dbReference type="EMBL" id="SFV73656.1"/>
    </source>
</evidence>
<organism evidence="5 6">
    <name type="scientific">Desulfovibrio piger</name>
    <dbReference type="NCBI Taxonomy" id="901"/>
    <lineage>
        <taxon>Bacteria</taxon>
        <taxon>Pseudomonadati</taxon>
        <taxon>Thermodesulfobacteriota</taxon>
        <taxon>Desulfovibrionia</taxon>
        <taxon>Desulfovibrionales</taxon>
        <taxon>Desulfovibrionaceae</taxon>
        <taxon>Desulfovibrio</taxon>
    </lineage>
</organism>
<evidence type="ECO:0000259" key="4">
    <source>
        <dbReference type="Pfam" id="PF13193"/>
    </source>
</evidence>
<name>A0A1K1LG43_9BACT</name>
<dbReference type="Proteomes" id="UP000186323">
    <property type="component" value="Chromosome I"/>
</dbReference>
<dbReference type="GO" id="GO:0030729">
    <property type="term" value="F:acetoacetate-CoA ligase activity"/>
    <property type="evidence" value="ECO:0007669"/>
    <property type="project" value="UniProtKB-EC"/>
</dbReference>
<dbReference type="InterPro" id="IPR042099">
    <property type="entry name" value="ANL_N_sf"/>
</dbReference>
<evidence type="ECO:0000256" key="1">
    <source>
        <dbReference type="ARBA" id="ARBA00006432"/>
    </source>
</evidence>
<feature type="domain" description="AMP-binding enzyme C-terminal" evidence="4">
    <location>
        <begin position="464"/>
        <end position="539"/>
    </location>
</feature>
<accession>A0A1K1LG43</accession>
<dbReference type="PROSITE" id="PS00455">
    <property type="entry name" value="AMP_BINDING"/>
    <property type="match status" value="1"/>
</dbReference>
<keyword evidence="6" id="KW-1185">Reference proteome</keyword>
<dbReference type="InterPro" id="IPR025110">
    <property type="entry name" value="AMP-bd_C"/>
</dbReference>
<protein>
    <submittedName>
        <fullName evidence="5">Acetoacetyl-CoA synthetase / Long-chain-fatty-acid--CoA ligase</fullName>
        <ecNumber evidence="5">6.2.1.16</ecNumber>
        <ecNumber evidence="5">6.2.1.3</ecNumber>
    </submittedName>
</protein>
<dbReference type="CDD" id="cd05917">
    <property type="entry name" value="FACL_like_2"/>
    <property type="match status" value="1"/>
</dbReference>
<evidence type="ECO:0000313" key="6">
    <source>
        <dbReference type="Proteomes" id="UP000186323"/>
    </source>
</evidence>
<dbReference type="SUPFAM" id="SSF56801">
    <property type="entry name" value="Acetyl-CoA synthetase-like"/>
    <property type="match status" value="1"/>
</dbReference>
<dbReference type="GO" id="GO:0004467">
    <property type="term" value="F:long-chain fatty acid-CoA ligase activity"/>
    <property type="evidence" value="ECO:0007669"/>
    <property type="project" value="UniProtKB-EC"/>
</dbReference>
<sequence>MDEKVRQRQALFELREKTLGQVLDETVARIPHKDAIVYADRNYRQTWREFADTVDLFAKGLMALGVQKGEKVAVWASNVPYWVALQFATAKIGAILITVNTNYREHELEYLLNQSECENIFIMDSLRDHDYIDTLYTLAPELRYQSRDRLSFERLPHLRRVCFLGAEKHRGMYSVPEILSMSVMTDDAEYRARQDSLDPWDVINMQYTSGTTGFPKGVMLTHVGVGLNGYWIGRHQRFSDKDRVCLPVPLFHCFGCVLGVSACVNHGACMVILEAYNPLHVLAAVDSERCTALYGVPTMFLAELEHKMFKRFDVSSLRTGIMAGSVCPEPLMRRVVEDMYMKDITICYGLTEGSPVMTQSDPDDPLPLRCETVGCAMPGIEVRIGDPETCEELPRGQVGEILCRGYNVMKGYYNMPEETARTISPEGWLHSGDLGTMDENGYVRVTGRIKDMIIRGGENVYPREIEEFLMGMPGVLDIQVVAVPSRKYGEEVGAFIIARPDVPIAPEDVRAFCRGKIAWYKIPRYIAVVDGFPLTASGKIQKFKLREMAAERWPEAMAEPDPKAAG</sequence>
<dbReference type="AlphaFoldDB" id="A0A1K1LG43"/>
<dbReference type="InterPro" id="IPR020845">
    <property type="entry name" value="AMP-binding_CS"/>
</dbReference>
<gene>
    <name evidence="5" type="ORF">DESPIGER_1827</name>
</gene>
<dbReference type="RefSeq" id="WP_072335694.1">
    <property type="nucleotide sequence ID" value="NZ_CALJDE010000065.1"/>
</dbReference>
<dbReference type="FunFam" id="3.30.300.30:FF:000008">
    <property type="entry name" value="2,3-dihydroxybenzoate-AMP ligase"/>
    <property type="match status" value="1"/>
</dbReference>
<reference evidence="6" key="1">
    <citation type="submission" date="2016-10" db="EMBL/GenBank/DDBJ databases">
        <authorList>
            <person name="Wegmann U."/>
        </authorList>
    </citation>
    <scope>NUCLEOTIDE SEQUENCE [LARGE SCALE GENOMIC DNA]</scope>
</reference>
<keyword evidence="2 5" id="KW-0436">Ligase</keyword>
<evidence type="ECO:0000256" key="2">
    <source>
        <dbReference type="ARBA" id="ARBA00022598"/>
    </source>
</evidence>
<dbReference type="InterPro" id="IPR000873">
    <property type="entry name" value="AMP-dep_synth/lig_dom"/>
</dbReference>
<dbReference type="OrthoDB" id="9801302at2"/>
<dbReference type="FunFam" id="3.40.50.12780:FF:000003">
    <property type="entry name" value="Long-chain-fatty-acid--CoA ligase FadD"/>
    <property type="match status" value="1"/>
</dbReference>
<dbReference type="Gene3D" id="3.30.300.30">
    <property type="match status" value="1"/>
</dbReference>
<dbReference type="InterPro" id="IPR045851">
    <property type="entry name" value="AMP-bd_C_sf"/>
</dbReference>
<feature type="domain" description="AMP-dependent synthetase/ligase" evidence="3">
    <location>
        <begin position="24"/>
        <end position="413"/>
    </location>
</feature>
<dbReference type="PANTHER" id="PTHR43201:SF5">
    <property type="entry name" value="MEDIUM-CHAIN ACYL-COA LIGASE ACSF2, MITOCHONDRIAL"/>
    <property type="match status" value="1"/>
</dbReference>
<evidence type="ECO:0000259" key="3">
    <source>
        <dbReference type="Pfam" id="PF00501"/>
    </source>
</evidence>
<dbReference type="EC" id="6.2.1.3" evidence="5"/>
<dbReference type="Gene3D" id="3.40.50.12780">
    <property type="entry name" value="N-terminal domain of ligase-like"/>
    <property type="match status" value="1"/>
</dbReference>
<dbReference type="PANTHER" id="PTHR43201">
    <property type="entry name" value="ACYL-COA SYNTHETASE"/>
    <property type="match status" value="1"/>
</dbReference>
<proteinExistence type="inferred from homology"/>
<dbReference type="EMBL" id="LT630450">
    <property type="protein sequence ID" value="SFV73656.1"/>
    <property type="molecule type" value="Genomic_DNA"/>
</dbReference>
<dbReference type="Pfam" id="PF00501">
    <property type="entry name" value="AMP-binding"/>
    <property type="match status" value="1"/>
</dbReference>
<dbReference type="Pfam" id="PF13193">
    <property type="entry name" value="AMP-binding_C"/>
    <property type="match status" value="1"/>
</dbReference>
<dbReference type="KEGG" id="dpg:DESPIGER_1827"/>
<dbReference type="EC" id="6.2.1.16" evidence="5"/>
<comment type="similarity">
    <text evidence="1">Belongs to the ATP-dependent AMP-binding enzyme family.</text>
</comment>
<dbReference type="GO" id="GO:0031956">
    <property type="term" value="F:medium-chain fatty acid-CoA ligase activity"/>
    <property type="evidence" value="ECO:0007669"/>
    <property type="project" value="TreeGrafter"/>
</dbReference>